<protein>
    <submittedName>
        <fullName evidence="1">Uncharacterized protein</fullName>
    </submittedName>
</protein>
<organism evidence="1">
    <name type="scientific">Serratia fonticola</name>
    <dbReference type="NCBI Taxonomy" id="47917"/>
    <lineage>
        <taxon>Bacteria</taxon>
        <taxon>Pseudomonadati</taxon>
        <taxon>Pseudomonadota</taxon>
        <taxon>Gammaproteobacteria</taxon>
        <taxon>Enterobacterales</taxon>
        <taxon>Yersiniaceae</taxon>
        <taxon>Serratia</taxon>
    </lineage>
</organism>
<dbReference type="EMBL" id="CABEEZ010000014">
    <property type="protein sequence ID" value="VTR17057.1"/>
    <property type="molecule type" value="Genomic_DNA"/>
</dbReference>
<name>A0A4U9TEP2_SERFO</name>
<sequence>MNIKIERISDPTESGVVIPMATKDEMLLSPASLMMPANARDVIRFYYKGPRR</sequence>
<dbReference type="AlphaFoldDB" id="A0A4U9TEP2"/>
<accession>A0A4U9TEP2</accession>
<evidence type="ECO:0000313" key="1">
    <source>
        <dbReference type="EMBL" id="VTR17057.1"/>
    </source>
</evidence>
<proteinExistence type="predicted"/>
<gene>
    <name evidence="1" type="primary">matC_3</name>
    <name evidence="1" type="ORF">NCTC12965_00339</name>
</gene>
<reference evidence="1" key="1">
    <citation type="submission" date="2019-05" db="EMBL/GenBank/DDBJ databases">
        <authorList>
            <consortium name="Pathogen Informatics"/>
        </authorList>
    </citation>
    <scope>NUCLEOTIDE SEQUENCE [LARGE SCALE GENOMIC DNA]</scope>
    <source>
        <strain evidence="1">NCTC12965</strain>
    </source>
</reference>